<feature type="non-terminal residue" evidence="3">
    <location>
        <position position="67"/>
    </location>
</feature>
<sequence length="67" mass="7611">MSHQNEFKKVLLSPPHATLGKKGITEEFILHVQHLLKKYKIIKIKMLKSIATKTNIRGIAEQISTST</sequence>
<gene>
    <name evidence="3" type="ORF">S01H4_46237</name>
</gene>
<dbReference type="Gene3D" id="3.30.110.60">
    <property type="entry name" value="YhbY-like"/>
    <property type="match status" value="1"/>
</dbReference>
<name>X1B4F6_9ZZZZ</name>
<proteinExistence type="predicted"/>
<organism evidence="3">
    <name type="scientific">marine sediment metagenome</name>
    <dbReference type="NCBI Taxonomy" id="412755"/>
    <lineage>
        <taxon>unclassified sequences</taxon>
        <taxon>metagenomes</taxon>
        <taxon>ecological metagenomes</taxon>
    </lineage>
</organism>
<keyword evidence="1" id="KW-0694">RNA-binding</keyword>
<dbReference type="InterPro" id="IPR001890">
    <property type="entry name" value="RNA-binding_CRM"/>
</dbReference>
<feature type="domain" description="CRM" evidence="2">
    <location>
        <begin position="1"/>
        <end position="67"/>
    </location>
</feature>
<accession>X1B4F6</accession>
<dbReference type="AlphaFoldDB" id="X1B4F6"/>
<evidence type="ECO:0000313" key="3">
    <source>
        <dbReference type="EMBL" id="GAG90599.1"/>
    </source>
</evidence>
<dbReference type="InterPro" id="IPR035920">
    <property type="entry name" value="YhbY-like_sf"/>
</dbReference>
<dbReference type="GO" id="GO:0003723">
    <property type="term" value="F:RNA binding"/>
    <property type="evidence" value="ECO:0007669"/>
    <property type="project" value="UniProtKB-KW"/>
</dbReference>
<dbReference type="PROSITE" id="PS51295">
    <property type="entry name" value="CRM"/>
    <property type="match status" value="1"/>
</dbReference>
<reference evidence="3" key="1">
    <citation type="journal article" date="2014" name="Front. Microbiol.">
        <title>High frequency of phylogenetically diverse reductive dehalogenase-homologous genes in deep subseafloor sedimentary metagenomes.</title>
        <authorList>
            <person name="Kawai M."/>
            <person name="Futagami T."/>
            <person name="Toyoda A."/>
            <person name="Takaki Y."/>
            <person name="Nishi S."/>
            <person name="Hori S."/>
            <person name="Arai W."/>
            <person name="Tsubouchi T."/>
            <person name="Morono Y."/>
            <person name="Uchiyama I."/>
            <person name="Ito T."/>
            <person name="Fujiyama A."/>
            <person name="Inagaki F."/>
            <person name="Takami H."/>
        </authorList>
    </citation>
    <scope>NUCLEOTIDE SEQUENCE</scope>
    <source>
        <strain evidence="3">Expedition CK06-06</strain>
    </source>
</reference>
<evidence type="ECO:0000259" key="2">
    <source>
        <dbReference type="PROSITE" id="PS51295"/>
    </source>
</evidence>
<evidence type="ECO:0000256" key="1">
    <source>
        <dbReference type="ARBA" id="ARBA00022884"/>
    </source>
</evidence>
<dbReference type="SUPFAM" id="SSF75471">
    <property type="entry name" value="YhbY-like"/>
    <property type="match status" value="1"/>
</dbReference>
<protein>
    <recommendedName>
        <fullName evidence="2">CRM domain-containing protein</fullName>
    </recommendedName>
</protein>
<dbReference type="EMBL" id="BART01025818">
    <property type="protein sequence ID" value="GAG90599.1"/>
    <property type="molecule type" value="Genomic_DNA"/>
</dbReference>
<comment type="caution">
    <text evidence="3">The sequence shown here is derived from an EMBL/GenBank/DDBJ whole genome shotgun (WGS) entry which is preliminary data.</text>
</comment>
<dbReference type="Pfam" id="PF01985">
    <property type="entry name" value="CRS1_YhbY"/>
    <property type="match status" value="1"/>
</dbReference>